<proteinExistence type="predicted"/>
<dbReference type="PROSITE" id="PS00041">
    <property type="entry name" value="HTH_ARAC_FAMILY_1"/>
    <property type="match status" value="1"/>
</dbReference>
<dbReference type="PROSITE" id="PS01124">
    <property type="entry name" value="HTH_ARAC_FAMILY_2"/>
    <property type="match status" value="1"/>
</dbReference>
<protein>
    <submittedName>
        <fullName evidence="5">Helix-turn-helix domain-containing protein</fullName>
    </submittedName>
</protein>
<dbReference type="Gene3D" id="1.10.10.60">
    <property type="entry name" value="Homeodomain-like"/>
    <property type="match status" value="1"/>
</dbReference>
<dbReference type="EMBL" id="CP046908">
    <property type="protein sequence ID" value="QGZ34438.1"/>
    <property type="molecule type" value="Genomic_DNA"/>
</dbReference>
<keyword evidence="3" id="KW-0804">Transcription</keyword>
<sequence length="381" mass="42161">MGARAAFGSSCSLAAISAPAKFRGANPEEGNLTTEDISRVPHSVFSLDAVPLADRFEVWRESIGCVFEVGVPRERRAHGFRAELDAHVIGDVALARTRTEAQSWARSSATIARDGMDHLMIQVYEQGRMEFHHRGRDEVFGQDALVVFDLAQEMRSQTSDFTNLSLLVPRSLIEPQLKQAGDRHMQVIHAQGNPLARLLIDHMTTLKALAPDMSLSQGTEASAATVALTAACLNASRRDDSQGEAGIAFALLVRARQRIAEHLRDPDLSPARVARLSGVSRTRLYEMFEPFGGVLAYIREQRLRLALRMLIDHRFAERPISAIAADCGFANDSAFSRAFRARFGTTARDMRAAPAGAERASSDFDRDLDRRYEEWIRLLSA</sequence>
<dbReference type="InterPro" id="IPR018062">
    <property type="entry name" value="HTH_AraC-typ_CS"/>
</dbReference>
<keyword evidence="1" id="KW-0805">Transcription regulation</keyword>
<gene>
    <name evidence="5" type="ORF">GH266_07905</name>
</gene>
<evidence type="ECO:0000256" key="1">
    <source>
        <dbReference type="ARBA" id="ARBA00023015"/>
    </source>
</evidence>
<feature type="domain" description="HTH araC/xylS-type" evidence="4">
    <location>
        <begin position="253"/>
        <end position="353"/>
    </location>
</feature>
<dbReference type="SUPFAM" id="SSF46689">
    <property type="entry name" value="Homeodomain-like"/>
    <property type="match status" value="1"/>
</dbReference>
<dbReference type="InterPro" id="IPR018060">
    <property type="entry name" value="HTH_AraC"/>
</dbReference>
<organism evidence="5 6">
    <name type="scientific">Stappia indica</name>
    <dbReference type="NCBI Taxonomy" id="538381"/>
    <lineage>
        <taxon>Bacteria</taxon>
        <taxon>Pseudomonadati</taxon>
        <taxon>Pseudomonadota</taxon>
        <taxon>Alphaproteobacteria</taxon>
        <taxon>Hyphomicrobiales</taxon>
        <taxon>Stappiaceae</taxon>
        <taxon>Stappia</taxon>
    </lineage>
</organism>
<keyword evidence="2" id="KW-0238">DNA-binding</keyword>
<accession>A0A857C6A6</accession>
<dbReference type="PANTHER" id="PTHR46796:SF6">
    <property type="entry name" value="ARAC SUBFAMILY"/>
    <property type="match status" value="1"/>
</dbReference>
<name>A0A857C6A6_9HYPH</name>
<dbReference type="Pfam" id="PF12833">
    <property type="entry name" value="HTH_18"/>
    <property type="match status" value="1"/>
</dbReference>
<dbReference type="GO" id="GO:0003700">
    <property type="term" value="F:DNA-binding transcription factor activity"/>
    <property type="evidence" value="ECO:0007669"/>
    <property type="project" value="InterPro"/>
</dbReference>
<evidence type="ECO:0000256" key="2">
    <source>
        <dbReference type="ARBA" id="ARBA00023125"/>
    </source>
</evidence>
<evidence type="ECO:0000256" key="3">
    <source>
        <dbReference type="ARBA" id="ARBA00023163"/>
    </source>
</evidence>
<dbReference type="InterPro" id="IPR035418">
    <property type="entry name" value="AraC-bd_2"/>
</dbReference>
<dbReference type="Proteomes" id="UP000435648">
    <property type="component" value="Chromosome"/>
</dbReference>
<dbReference type="GO" id="GO:0043565">
    <property type="term" value="F:sequence-specific DNA binding"/>
    <property type="evidence" value="ECO:0007669"/>
    <property type="project" value="InterPro"/>
</dbReference>
<dbReference type="InterPro" id="IPR050204">
    <property type="entry name" value="AraC_XylS_family_regulators"/>
</dbReference>
<dbReference type="Pfam" id="PF14525">
    <property type="entry name" value="AraC_binding_2"/>
    <property type="match status" value="1"/>
</dbReference>
<dbReference type="SMART" id="SM00342">
    <property type="entry name" value="HTH_ARAC"/>
    <property type="match status" value="1"/>
</dbReference>
<evidence type="ECO:0000313" key="5">
    <source>
        <dbReference type="EMBL" id="QGZ34438.1"/>
    </source>
</evidence>
<reference evidence="5 6" key="1">
    <citation type="submission" date="2019-12" db="EMBL/GenBank/DDBJ databases">
        <title>The genome of Stappia indica PHM037.</title>
        <authorList>
            <person name="Kacar D."/>
            <person name="Galan B."/>
            <person name="Canedo L."/>
            <person name="Rodriguez P."/>
            <person name="de la Calle F."/>
            <person name="Garcia J.L."/>
        </authorList>
    </citation>
    <scope>NUCLEOTIDE SEQUENCE [LARGE SCALE GENOMIC DNA]</scope>
    <source>
        <strain evidence="5 6">PHM037</strain>
    </source>
</reference>
<dbReference type="InterPro" id="IPR009057">
    <property type="entry name" value="Homeodomain-like_sf"/>
</dbReference>
<dbReference type="PANTHER" id="PTHR46796">
    <property type="entry name" value="HTH-TYPE TRANSCRIPTIONAL ACTIVATOR RHAS-RELATED"/>
    <property type="match status" value="1"/>
</dbReference>
<evidence type="ECO:0000259" key="4">
    <source>
        <dbReference type="PROSITE" id="PS01124"/>
    </source>
</evidence>
<dbReference type="KEGG" id="siw:GH266_07905"/>
<dbReference type="AlphaFoldDB" id="A0A857C6A6"/>
<evidence type="ECO:0000313" key="6">
    <source>
        <dbReference type="Proteomes" id="UP000435648"/>
    </source>
</evidence>